<dbReference type="AlphaFoldDB" id="A0A1I3MGR5"/>
<dbReference type="InterPro" id="IPR042094">
    <property type="entry name" value="T2SS_GspF_sf"/>
</dbReference>
<evidence type="ECO:0000313" key="9">
    <source>
        <dbReference type="Proteomes" id="UP000183018"/>
    </source>
</evidence>
<name>A0A1I3MGR5_9GAMM</name>
<dbReference type="Pfam" id="PF00482">
    <property type="entry name" value="T2SSF"/>
    <property type="match status" value="1"/>
</dbReference>
<dbReference type="STRING" id="289370.SAMN05216602_3460"/>
<evidence type="ECO:0000256" key="6">
    <source>
        <dbReference type="SAM" id="Phobius"/>
    </source>
</evidence>
<comment type="subcellular location">
    <subcellularLocation>
        <location evidence="1">Cell membrane</location>
        <topology evidence="1">Multi-pass membrane protein</topology>
    </subcellularLocation>
</comment>
<feature type="transmembrane region" description="Helical" evidence="6">
    <location>
        <begin position="273"/>
        <end position="290"/>
    </location>
</feature>
<dbReference type="Gene3D" id="1.20.81.30">
    <property type="entry name" value="Type II secretion system (T2SS), domain F"/>
    <property type="match status" value="1"/>
</dbReference>
<dbReference type="InterPro" id="IPR018076">
    <property type="entry name" value="T2SS_GspF_dom"/>
</dbReference>
<dbReference type="RefSeq" id="WP_074886705.1">
    <property type="nucleotide sequence ID" value="NZ_FORC01000003.1"/>
</dbReference>
<keyword evidence="5 6" id="KW-0472">Membrane</keyword>
<feature type="transmembrane region" description="Helical" evidence="6">
    <location>
        <begin position="6"/>
        <end position="22"/>
    </location>
</feature>
<keyword evidence="3 6" id="KW-0812">Transmembrane</keyword>
<dbReference type="PANTHER" id="PTHR35007:SF1">
    <property type="entry name" value="PILUS ASSEMBLY PROTEIN"/>
    <property type="match status" value="1"/>
</dbReference>
<feature type="transmembrane region" description="Helical" evidence="6">
    <location>
        <begin position="70"/>
        <end position="87"/>
    </location>
</feature>
<dbReference type="Proteomes" id="UP000183018">
    <property type="component" value="Unassembled WGS sequence"/>
</dbReference>
<evidence type="ECO:0000256" key="4">
    <source>
        <dbReference type="ARBA" id="ARBA00022989"/>
    </source>
</evidence>
<proteinExistence type="predicted"/>
<evidence type="ECO:0000256" key="1">
    <source>
        <dbReference type="ARBA" id="ARBA00004651"/>
    </source>
</evidence>
<feature type="domain" description="Type II secretion system protein GspF" evidence="7">
    <location>
        <begin position="126"/>
        <end position="251"/>
    </location>
</feature>
<feature type="transmembrane region" description="Helical" evidence="6">
    <location>
        <begin position="93"/>
        <end position="112"/>
    </location>
</feature>
<dbReference type="GO" id="GO:0005886">
    <property type="term" value="C:plasma membrane"/>
    <property type="evidence" value="ECO:0007669"/>
    <property type="project" value="UniProtKB-SubCell"/>
</dbReference>
<sequence>MNASLLLGGICLTLLALGLLMLRRSRDQAASEQVLQRLLADQPEPLHGATLSHLDKLLLRAGFSKPRRGLGLWLFIWLLGAVLGVIVGHWLGLLLMLLGPLLAGRLFIALRYRRRVLRMIEQLPVFLDHVIRSLKSGRPLGDALMLAMETAPQPLRGAMARTRRNVQRGMSLGDALQDFADLYERDEFQVLALGVRVNQHYGGNSSELLNNLIRLIREREHSARRLRALTGETRISAYVMGGLPLALALYIFITNPQFMLGMWQESTGRMVLFLAFVLQAVGSLALWRMLRSL</sequence>
<evidence type="ECO:0000256" key="5">
    <source>
        <dbReference type="ARBA" id="ARBA00023136"/>
    </source>
</evidence>
<gene>
    <name evidence="8" type="ORF">SAMN05216602_3460</name>
</gene>
<dbReference type="EMBL" id="FORC01000003">
    <property type="protein sequence ID" value="SFI96142.1"/>
    <property type="molecule type" value="Genomic_DNA"/>
</dbReference>
<keyword evidence="4 6" id="KW-1133">Transmembrane helix</keyword>
<evidence type="ECO:0000256" key="3">
    <source>
        <dbReference type="ARBA" id="ARBA00022692"/>
    </source>
</evidence>
<feature type="transmembrane region" description="Helical" evidence="6">
    <location>
        <begin position="235"/>
        <end position="253"/>
    </location>
</feature>
<protein>
    <submittedName>
        <fullName evidence="8">Type II secretion system protein F (GspF)</fullName>
    </submittedName>
</protein>
<evidence type="ECO:0000259" key="7">
    <source>
        <dbReference type="Pfam" id="PF00482"/>
    </source>
</evidence>
<evidence type="ECO:0000313" key="8">
    <source>
        <dbReference type="EMBL" id="SFI96142.1"/>
    </source>
</evidence>
<accession>A0A1I3MGR5</accession>
<keyword evidence="9" id="KW-1185">Reference proteome</keyword>
<evidence type="ECO:0000256" key="2">
    <source>
        <dbReference type="ARBA" id="ARBA00022475"/>
    </source>
</evidence>
<organism evidence="8 9">
    <name type="scientific">Phytopseudomonas argentinensis</name>
    <dbReference type="NCBI Taxonomy" id="289370"/>
    <lineage>
        <taxon>Bacteria</taxon>
        <taxon>Pseudomonadati</taxon>
        <taxon>Pseudomonadota</taxon>
        <taxon>Gammaproteobacteria</taxon>
        <taxon>Pseudomonadales</taxon>
        <taxon>Pseudomonadaceae</taxon>
        <taxon>Phytopseudomonas</taxon>
    </lineage>
</organism>
<reference evidence="9" key="1">
    <citation type="submission" date="2016-10" db="EMBL/GenBank/DDBJ databases">
        <authorList>
            <person name="Varghese N."/>
            <person name="Submissions S."/>
        </authorList>
    </citation>
    <scope>NUCLEOTIDE SEQUENCE [LARGE SCALE GENOMIC DNA]</scope>
    <source>
        <strain evidence="9">LMG 22563</strain>
    </source>
</reference>
<dbReference type="OrthoDB" id="597333at2"/>
<keyword evidence="2" id="KW-1003">Cell membrane</keyword>
<dbReference type="PANTHER" id="PTHR35007">
    <property type="entry name" value="INTEGRAL MEMBRANE PROTEIN-RELATED"/>
    <property type="match status" value="1"/>
</dbReference>